<name>A0A8T0F740_ARGBR</name>
<protein>
    <submittedName>
        <fullName evidence="2">Gem-associated protein 2 like protein</fullName>
    </submittedName>
</protein>
<feature type="region of interest" description="Disordered" evidence="1">
    <location>
        <begin position="1"/>
        <end position="30"/>
    </location>
</feature>
<dbReference type="InterPro" id="IPR035426">
    <property type="entry name" value="Gemin2/Brr1"/>
</dbReference>
<keyword evidence="3" id="KW-1185">Reference proteome</keyword>
<evidence type="ECO:0000256" key="1">
    <source>
        <dbReference type="SAM" id="MobiDB-lite"/>
    </source>
</evidence>
<organism evidence="2 3">
    <name type="scientific">Argiope bruennichi</name>
    <name type="common">Wasp spider</name>
    <name type="synonym">Aranea bruennichi</name>
    <dbReference type="NCBI Taxonomy" id="94029"/>
    <lineage>
        <taxon>Eukaryota</taxon>
        <taxon>Metazoa</taxon>
        <taxon>Ecdysozoa</taxon>
        <taxon>Arthropoda</taxon>
        <taxon>Chelicerata</taxon>
        <taxon>Arachnida</taxon>
        <taxon>Araneae</taxon>
        <taxon>Araneomorphae</taxon>
        <taxon>Entelegynae</taxon>
        <taxon>Araneoidea</taxon>
        <taxon>Araneidae</taxon>
        <taxon>Argiope</taxon>
    </lineage>
</organism>
<dbReference type="Proteomes" id="UP000807504">
    <property type="component" value="Unassembled WGS sequence"/>
</dbReference>
<feature type="compositionally biased region" description="Polar residues" evidence="1">
    <location>
        <begin position="9"/>
        <end position="28"/>
    </location>
</feature>
<comment type="caution">
    <text evidence="2">The sequence shown here is derived from an EMBL/GenBank/DDBJ whole genome shotgun (WGS) entry which is preliminary data.</text>
</comment>
<reference evidence="2" key="1">
    <citation type="journal article" date="2020" name="bioRxiv">
        <title>Chromosome-level reference genome of the European wasp spider Argiope bruennichi: a resource for studies on range expansion and evolutionary adaptation.</title>
        <authorList>
            <person name="Sheffer M.M."/>
            <person name="Hoppe A."/>
            <person name="Krehenwinkel H."/>
            <person name="Uhl G."/>
            <person name="Kuss A.W."/>
            <person name="Jensen L."/>
            <person name="Jensen C."/>
            <person name="Gillespie R.G."/>
            <person name="Hoff K.J."/>
            <person name="Prost S."/>
        </authorList>
    </citation>
    <scope>NUCLEOTIDE SEQUENCE</scope>
</reference>
<dbReference type="EMBL" id="JABXBU010000030">
    <property type="protein sequence ID" value="KAF8784823.1"/>
    <property type="molecule type" value="Genomic_DNA"/>
</dbReference>
<dbReference type="Pfam" id="PF04938">
    <property type="entry name" value="SIP1"/>
    <property type="match status" value="1"/>
</dbReference>
<sequence length="201" mass="23726">MDIKKSSNDEPSFNHSLSETNYSPSTSARDLPGVISNDDVVDFIQTTMHLHSCKEFLRIKYPSKITIPDSDEIAWCSLCLGPELCREMYNLEQRSDQQLPAQRIPLLSIVIHLEQSKIKLLLEYLHKWFLVIGMTDHLSMWLYSVLICVKYCKKDEERDQLFKILFKDLRKYLKKCFGYRQKQRAVLFGDILKEWFLVKIK</sequence>
<proteinExistence type="predicted"/>
<gene>
    <name evidence="2" type="ORF">HNY73_010444</name>
</gene>
<accession>A0A8T0F740</accession>
<evidence type="ECO:0000313" key="2">
    <source>
        <dbReference type="EMBL" id="KAF8784823.1"/>
    </source>
</evidence>
<dbReference type="AlphaFoldDB" id="A0A8T0F740"/>
<dbReference type="GO" id="GO:0000387">
    <property type="term" value="P:spliceosomal snRNP assembly"/>
    <property type="evidence" value="ECO:0007669"/>
    <property type="project" value="InterPro"/>
</dbReference>
<dbReference type="Gene3D" id="1.20.58.1070">
    <property type="match status" value="1"/>
</dbReference>
<reference evidence="2" key="2">
    <citation type="submission" date="2020-06" db="EMBL/GenBank/DDBJ databases">
        <authorList>
            <person name="Sheffer M."/>
        </authorList>
    </citation>
    <scope>NUCLEOTIDE SEQUENCE</scope>
</reference>
<evidence type="ECO:0000313" key="3">
    <source>
        <dbReference type="Proteomes" id="UP000807504"/>
    </source>
</evidence>